<dbReference type="EMBL" id="QKUF01000003">
    <property type="protein sequence ID" value="PZW32974.1"/>
    <property type="molecule type" value="Genomic_DNA"/>
</dbReference>
<dbReference type="InterPro" id="IPR050625">
    <property type="entry name" value="ParA/MinD_ATPase"/>
</dbReference>
<dbReference type="AlphaFoldDB" id="A0A326UE06"/>
<keyword evidence="3" id="KW-1185">Reference proteome</keyword>
<evidence type="ECO:0000259" key="1">
    <source>
        <dbReference type="Pfam" id="PF01656"/>
    </source>
</evidence>
<organism evidence="2 3">
    <name type="scientific">Thermosporothrix hazakensis</name>
    <dbReference type="NCBI Taxonomy" id="644383"/>
    <lineage>
        <taxon>Bacteria</taxon>
        <taxon>Bacillati</taxon>
        <taxon>Chloroflexota</taxon>
        <taxon>Ktedonobacteria</taxon>
        <taxon>Ktedonobacterales</taxon>
        <taxon>Thermosporotrichaceae</taxon>
        <taxon>Thermosporothrix</taxon>
    </lineage>
</organism>
<dbReference type="GO" id="GO:0005829">
    <property type="term" value="C:cytosol"/>
    <property type="evidence" value="ECO:0007669"/>
    <property type="project" value="TreeGrafter"/>
</dbReference>
<dbReference type="PANTHER" id="PTHR43384">
    <property type="entry name" value="SEPTUM SITE-DETERMINING PROTEIN MIND HOMOLOG, CHLOROPLASTIC-RELATED"/>
    <property type="match status" value="1"/>
</dbReference>
<dbReference type="SUPFAM" id="SSF52540">
    <property type="entry name" value="P-loop containing nucleoside triphosphate hydrolases"/>
    <property type="match status" value="1"/>
</dbReference>
<name>A0A326UE06_THEHA</name>
<feature type="domain" description="CobQ/CobB/MinD/ParA nucleotide binding" evidence="1">
    <location>
        <begin position="7"/>
        <end position="48"/>
    </location>
</feature>
<dbReference type="PANTHER" id="PTHR43384:SF15">
    <property type="entry name" value="ATP-BINDING PROTEIN"/>
    <property type="match status" value="1"/>
</dbReference>
<dbReference type="GO" id="GO:0016887">
    <property type="term" value="F:ATP hydrolysis activity"/>
    <property type="evidence" value="ECO:0007669"/>
    <property type="project" value="TreeGrafter"/>
</dbReference>
<dbReference type="Pfam" id="PF01656">
    <property type="entry name" value="CbiA"/>
    <property type="match status" value="1"/>
</dbReference>
<reference evidence="2 3" key="1">
    <citation type="submission" date="2018-06" db="EMBL/GenBank/DDBJ databases">
        <title>Genomic Encyclopedia of Archaeal and Bacterial Type Strains, Phase II (KMG-II): from individual species to whole genera.</title>
        <authorList>
            <person name="Goeker M."/>
        </authorList>
    </citation>
    <scope>NUCLEOTIDE SEQUENCE [LARGE SCALE GENOMIC DNA]</scope>
    <source>
        <strain evidence="2 3">ATCC BAA-1881</strain>
    </source>
</reference>
<accession>A0A326UE06</accession>
<dbReference type="Gene3D" id="3.40.50.300">
    <property type="entry name" value="P-loop containing nucleotide triphosphate hydrolases"/>
    <property type="match status" value="1"/>
</dbReference>
<dbReference type="InterPro" id="IPR002586">
    <property type="entry name" value="CobQ/CobB/MinD/ParA_Nub-bd_dom"/>
</dbReference>
<gene>
    <name evidence="2" type="ORF">EI42_01520</name>
</gene>
<protein>
    <submittedName>
        <fullName evidence="2">CO dehydrogenase maturation factor</fullName>
    </submittedName>
</protein>
<comment type="caution">
    <text evidence="2">The sequence shown here is derived from an EMBL/GenBank/DDBJ whole genome shotgun (WGS) entry which is preliminary data.</text>
</comment>
<dbReference type="InterPro" id="IPR027417">
    <property type="entry name" value="P-loop_NTPase"/>
</dbReference>
<dbReference type="OrthoDB" id="7346657at2"/>
<dbReference type="GO" id="GO:0051782">
    <property type="term" value="P:negative regulation of cell division"/>
    <property type="evidence" value="ECO:0007669"/>
    <property type="project" value="TreeGrafter"/>
</dbReference>
<dbReference type="RefSeq" id="WP_111320471.1">
    <property type="nucleotide sequence ID" value="NZ_BIFX01000001.1"/>
</dbReference>
<evidence type="ECO:0000313" key="3">
    <source>
        <dbReference type="Proteomes" id="UP000248806"/>
    </source>
</evidence>
<sequence>MRVAFVGKGGSGKTTFSSLFSRYLALQRVPVVAIDADINQHLGVALGLSAGEAAAIPPLGLEIERVKEFLRGTNPRISSEHAMIKTTPPGHGSRLLRLVEENPIYRYFEREINGVRLMVTGPFGQEDLGQRCYHSKVGAVELLLNHLLDGKNEYLVVDMTAGADSFASGMFTKFDLTFLVVEPTMRSLSVYEQYKGYCRDYDVRLCVVGNKVEGEEDLAFLREHVGADLLTWFERSAFVRALEKGRPLPLEQLEVVHMQALGEMKRMVDGCQKDWEKLYRQALEFHRLNALSWANAAVGEDLLAQIDPEFSLAEHISGGMATHA</sequence>
<dbReference type="GO" id="GO:0005524">
    <property type="term" value="F:ATP binding"/>
    <property type="evidence" value="ECO:0007669"/>
    <property type="project" value="TreeGrafter"/>
</dbReference>
<dbReference type="Proteomes" id="UP000248806">
    <property type="component" value="Unassembled WGS sequence"/>
</dbReference>
<proteinExistence type="predicted"/>
<evidence type="ECO:0000313" key="2">
    <source>
        <dbReference type="EMBL" id="PZW32974.1"/>
    </source>
</evidence>
<dbReference type="GO" id="GO:0009898">
    <property type="term" value="C:cytoplasmic side of plasma membrane"/>
    <property type="evidence" value="ECO:0007669"/>
    <property type="project" value="TreeGrafter"/>
</dbReference>